<dbReference type="EMBL" id="VSSQ01000410">
    <property type="protein sequence ID" value="MPL93965.1"/>
    <property type="molecule type" value="Genomic_DNA"/>
</dbReference>
<sequence length="346" mass="37376">MGRALGAGDRCGEGGGRMGGSVEEIGALRLIADRAEHQRGGVDRHGDGAGAGRLVIGDVGGPGRQAAADLGAHLLHDEAQRALRHLPVAGSAGGRSRGGGRRGRDDLGGGGAFLGRRRHQQRNRDHRGPDHDGEQRCERRMIGHTRARRGAARHPRERRIAVDHHMLQRAEDMQRNRGIEHQRRKLVHALGGMGDGIRLRHEGQGLAEGPQDRRKARLRGMADPARGRHHQHRAVKRPVHQFGAEGLEPALGVQRRGAGLHQRPQDAGERGEEGRDADRLVRGIERLQRVDRLGAARQAFAVEAERERAEDQQRDEPVEGAGRRAVGGGGIGEHQSLGPLFGTGAG</sequence>
<comment type="caution">
    <text evidence="2">The sequence shown here is derived from an EMBL/GenBank/DDBJ whole genome shotgun (WGS) entry which is preliminary data.</text>
</comment>
<organism evidence="2">
    <name type="scientific">bioreactor metagenome</name>
    <dbReference type="NCBI Taxonomy" id="1076179"/>
    <lineage>
        <taxon>unclassified sequences</taxon>
        <taxon>metagenomes</taxon>
        <taxon>ecological metagenomes</taxon>
    </lineage>
</organism>
<protein>
    <submittedName>
        <fullName evidence="2">Uncharacterized protein</fullName>
    </submittedName>
</protein>
<feature type="region of interest" description="Disordered" evidence="1">
    <location>
        <begin position="85"/>
        <end position="136"/>
    </location>
</feature>
<feature type="region of interest" description="Disordered" evidence="1">
    <location>
        <begin position="302"/>
        <end position="346"/>
    </location>
</feature>
<feature type="compositionally biased region" description="Basic and acidic residues" evidence="1">
    <location>
        <begin position="303"/>
        <end position="317"/>
    </location>
</feature>
<reference evidence="2" key="1">
    <citation type="submission" date="2019-08" db="EMBL/GenBank/DDBJ databases">
        <authorList>
            <person name="Kucharzyk K."/>
            <person name="Murdoch R.W."/>
            <person name="Higgins S."/>
            <person name="Loffler F."/>
        </authorList>
    </citation>
    <scope>NUCLEOTIDE SEQUENCE</scope>
</reference>
<feature type="compositionally biased region" description="Basic and acidic residues" evidence="1">
    <location>
        <begin position="122"/>
        <end position="136"/>
    </location>
</feature>
<evidence type="ECO:0000313" key="2">
    <source>
        <dbReference type="EMBL" id="MPL93965.1"/>
    </source>
</evidence>
<feature type="region of interest" description="Disordered" evidence="1">
    <location>
        <begin position="255"/>
        <end position="277"/>
    </location>
</feature>
<evidence type="ECO:0000256" key="1">
    <source>
        <dbReference type="SAM" id="MobiDB-lite"/>
    </source>
</evidence>
<proteinExistence type="predicted"/>
<name>A0A644VRF6_9ZZZZ</name>
<gene>
    <name evidence="2" type="ORF">SDC9_40113</name>
</gene>
<feature type="compositionally biased region" description="Basic and acidic residues" evidence="1">
    <location>
        <begin position="263"/>
        <end position="277"/>
    </location>
</feature>
<accession>A0A644VRF6</accession>
<dbReference type="AlphaFoldDB" id="A0A644VRF6"/>